<feature type="transmembrane region" description="Helical" evidence="1">
    <location>
        <begin position="15"/>
        <end position="36"/>
    </location>
</feature>
<protein>
    <submittedName>
        <fullName evidence="2">Uncharacterized protein</fullName>
    </submittedName>
</protein>
<proteinExistence type="predicted"/>
<sequence length="49" mass="5774">MTFSEIFQDRNNNVLMRNIAVIIVITKISKIIYLILRGAKFFQVMNIGW</sequence>
<name>A0A377ZFZ8_KLEPN</name>
<dbReference type="Proteomes" id="UP000254020">
    <property type="component" value="Unassembled WGS sequence"/>
</dbReference>
<keyword evidence="1" id="KW-1133">Transmembrane helix</keyword>
<dbReference type="EMBL" id="UGMA01000005">
    <property type="protein sequence ID" value="STU69213.1"/>
    <property type="molecule type" value="Genomic_DNA"/>
</dbReference>
<evidence type="ECO:0000313" key="3">
    <source>
        <dbReference type="Proteomes" id="UP000254020"/>
    </source>
</evidence>
<dbReference type="AlphaFoldDB" id="A0A377ZFZ8"/>
<accession>A0A377ZFZ8</accession>
<gene>
    <name evidence="2" type="ORF">NCTC9504_02786</name>
</gene>
<keyword evidence="1" id="KW-0472">Membrane</keyword>
<organism evidence="2 3">
    <name type="scientific">Klebsiella pneumoniae subsp. pneumoniae</name>
    <dbReference type="NCBI Taxonomy" id="72407"/>
    <lineage>
        <taxon>Bacteria</taxon>
        <taxon>Pseudomonadati</taxon>
        <taxon>Pseudomonadota</taxon>
        <taxon>Gammaproteobacteria</taxon>
        <taxon>Enterobacterales</taxon>
        <taxon>Enterobacteriaceae</taxon>
        <taxon>Klebsiella/Raoultella group</taxon>
        <taxon>Klebsiella</taxon>
        <taxon>Klebsiella pneumoniae complex</taxon>
    </lineage>
</organism>
<keyword evidence="1" id="KW-0812">Transmembrane</keyword>
<evidence type="ECO:0000313" key="2">
    <source>
        <dbReference type="EMBL" id="STU69213.1"/>
    </source>
</evidence>
<reference evidence="2 3" key="1">
    <citation type="submission" date="2018-06" db="EMBL/GenBank/DDBJ databases">
        <authorList>
            <consortium name="Pathogen Informatics"/>
            <person name="Doyle S."/>
        </authorList>
    </citation>
    <scope>NUCLEOTIDE SEQUENCE [LARGE SCALE GENOMIC DNA]</scope>
    <source>
        <strain evidence="2 3">NCTC9504</strain>
    </source>
</reference>
<evidence type="ECO:0000256" key="1">
    <source>
        <dbReference type="SAM" id="Phobius"/>
    </source>
</evidence>